<dbReference type="InterPro" id="IPR018060">
    <property type="entry name" value="HTH_AraC"/>
</dbReference>
<dbReference type="SUPFAM" id="SSF51182">
    <property type="entry name" value="RmlC-like cupins"/>
    <property type="match status" value="1"/>
</dbReference>
<dbReference type="PANTHER" id="PTHR11019">
    <property type="entry name" value="HTH-TYPE TRANSCRIPTIONAL REGULATOR NIMR"/>
    <property type="match status" value="1"/>
</dbReference>
<dbReference type="PANTHER" id="PTHR11019:SF159">
    <property type="entry name" value="TRANSCRIPTIONAL REGULATOR-RELATED"/>
    <property type="match status" value="1"/>
</dbReference>
<dbReference type="RefSeq" id="WP_416207260.1">
    <property type="nucleotide sequence ID" value="NZ_JBBKTX010000030.1"/>
</dbReference>
<dbReference type="PROSITE" id="PS01124">
    <property type="entry name" value="HTH_ARAC_FAMILY_2"/>
    <property type="match status" value="1"/>
</dbReference>
<accession>A0ABW8NNA2</accession>
<protein>
    <submittedName>
        <fullName evidence="4">Helix-turn-helix transcriptional regulator</fullName>
    </submittedName>
</protein>
<proteinExistence type="predicted"/>
<evidence type="ECO:0000256" key="2">
    <source>
        <dbReference type="ARBA" id="ARBA00023163"/>
    </source>
</evidence>
<organism evidence="4 5">
    <name type="scientific">Oceanobacter antarcticus</name>
    <dbReference type="NCBI Taxonomy" id="3133425"/>
    <lineage>
        <taxon>Bacteria</taxon>
        <taxon>Pseudomonadati</taxon>
        <taxon>Pseudomonadota</taxon>
        <taxon>Gammaproteobacteria</taxon>
        <taxon>Oceanospirillales</taxon>
        <taxon>Oceanospirillaceae</taxon>
        <taxon>Oceanobacter</taxon>
    </lineage>
</organism>
<gene>
    <name evidence="4" type="ORF">WG929_18435</name>
</gene>
<dbReference type="EMBL" id="JBBKTX010000030">
    <property type="protein sequence ID" value="MFK4754389.1"/>
    <property type="molecule type" value="Genomic_DNA"/>
</dbReference>
<reference evidence="4 5" key="1">
    <citation type="submission" date="2024-03" db="EMBL/GenBank/DDBJ databases">
        <title>High-quality draft genome sequence of Oceanobacter sp. wDCs-4.</title>
        <authorList>
            <person name="Dong C."/>
        </authorList>
    </citation>
    <scope>NUCLEOTIDE SEQUENCE [LARGE SCALE GENOMIC DNA]</scope>
    <source>
        <strain evidence="5">wDCs-4</strain>
    </source>
</reference>
<keyword evidence="1" id="KW-0805">Transcription regulation</keyword>
<evidence type="ECO:0000313" key="4">
    <source>
        <dbReference type="EMBL" id="MFK4754389.1"/>
    </source>
</evidence>
<keyword evidence="5" id="KW-1185">Reference proteome</keyword>
<dbReference type="SMART" id="SM00342">
    <property type="entry name" value="HTH_ARAC"/>
    <property type="match status" value="1"/>
</dbReference>
<dbReference type="Pfam" id="PF12833">
    <property type="entry name" value="HTH_18"/>
    <property type="match status" value="1"/>
</dbReference>
<dbReference type="SUPFAM" id="SSF46689">
    <property type="entry name" value="Homeodomain-like"/>
    <property type="match status" value="1"/>
</dbReference>
<dbReference type="InterPro" id="IPR009057">
    <property type="entry name" value="Homeodomain-like_sf"/>
</dbReference>
<evidence type="ECO:0000256" key="1">
    <source>
        <dbReference type="ARBA" id="ARBA00023015"/>
    </source>
</evidence>
<dbReference type="InterPro" id="IPR011051">
    <property type="entry name" value="RmlC_Cupin_sf"/>
</dbReference>
<sequence>MNIEFTPGLMYHQCAAATHQRPEGGAGRIMSSCIDPQRPVLYLGEDLSAGSLRTAHEHVRGQLAWAASGVLRVNTASGSWLVPPSHAVWITGGLQHEILVVSPASIRYLFIDPSVFDRLPTECQVMSVTPLLRELILRLLLLDLSVPAQGKSARLIQVLLDELSGLETSPLHLPVGQDRRLLAVMNMLTLDPSDGRSLPQLAAAAGASPRTIERLFRSESGLSFRQWRARLRLMEAMQRLGEGESSAAIALSLGYSSSSAFVAAFRRYFGQPPQRFAQQGLLN</sequence>
<feature type="domain" description="HTH araC/xylS-type" evidence="3">
    <location>
        <begin position="182"/>
        <end position="279"/>
    </location>
</feature>
<evidence type="ECO:0000259" key="3">
    <source>
        <dbReference type="PROSITE" id="PS01124"/>
    </source>
</evidence>
<comment type="caution">
    <text evidence="4">The sequence shown here is derived from an EMBL/GenBank/DDBJ whole genome shotgun (WGS) entry which is preliminary data.</text>
</comment>
<dbReference type="Proteomes" id="UP001620597">
    <property type="component" value="Unassembled WGS sequence"/>
</dbReference>
<evidence type="ECO:0000313" key="5">
    <source>
        <dbReference type="Proteomes" id="UP001620597"/>
    </source>
</evidence>
<dbReference type="Gene3D" id="1.10.10.60">
    <property type="entry name" value="Homeodomain-like"/>
    <property type="match status" value="1"/>
</dbReference>
<name>A0ABW8NNA2_9GAMM</name>
<dbReference type="CDD" id="cd06124">
    <property type="entry name" value="cupin_NimR-like_N"/>
    <property type="match status" value="1"/>
</dbReference>
<keyword evidence="2" id="KW-0804">Transcription</keyword>